<feature type="transmembrane region" description="Helical" evidence="1">
    <location>
        <begin position="158"/>
        <end position="182"/>
    </location>
</feature>
<keyword evidence="1" id="KW-0472">Membrane</keyword>
<name>A0A142KGL2_9ACTN</name>
<keyword evidence="1" id="KW-1133">Transmembrane helix</keyword>
<accession>A0A142KGL2</accession>
<reference evidence="2 4" key="2">
    <citation type="submission" date="2016-02" db="EMBL/GenBank/DDBJ databases">
        <title>Complete Genome Sequence of Propionibacterium acidipropionici ATCC 55737.</title>
        <authorList>
            <person name="Luna Flores C.H."/>
            <person name="Nielsen L.K."/>
            <person name="Marcellin E."/>
        </authorList>
    </citation>
    <scope>NUCLEOTIDE SEQUENCE [LARGE SCALE GENOMIC DNA]</scope>
    <source>
        <strain evidence="2 4">ATCC 55737</strain>
    </source>
</reference>
<dbReference type="Proteomes" id="UP000075221">
    <property type="component" value="Chromosome"/>
</dbReference>
<organism evidence="2 4">
    <name type="scientific">Acidipropionibacterium acidipropionici</name>
    <dbReference type="NCBI Taxonomy" id="1748"/>
    <lineage>
        <taxon>Bacteria</taxon>
        <taxon>Bacillati</taxon>
        <taxon>Actinomycetota</taxon>
        <taxon>Actinomycetes</taxon>
        <taxon>Propionibacteriales</taxon>
        <taxon>Propionibacteriaceae</taxon>
        <taxon>Acidipropionibacterium</taxon>
    </lineage>
</organism>
<keyword evidence="1" id="KW-0812">Transmembrane</keyword>
<dbReference type="Proteomes" id="UP000178666">
    <property type="component" value="Chromosome"/>
</dbReference>
<evidence type="ECO:0000313" key="3">
    <source>
        <dbReference type="EMBL" id="AOZ46730.1"/>
    </source>
</evidence>
<keyword evidence="5" id="KW-1185">Reference proteome</keyword>
<gene>
    <name evidence="3" type="ORF">A8L58_08450</name>
    <name evidence="2" type="ORF">AXH35_06985</name>
</gene>
<reference evidence="3 5" key="1">
    <citation type="journal article" date="2016" name="Plant Dis.">
        <title>Improved production of propionic acid using genome shuffling.</title>
        <authorList>
            <person name="Luna-Flores C.H."/>
            <person name="Palfreyman R.W."/>
            <person name="Kromer J.O."/>
            <person name="Nielsen L.K."/>
            <person name="Marcellin E."/>
        </authorList>
    </citation>
    <scope>NUCLEOTIDE SEQUENCE [LARGE SCALE GENOMIC DNA]</scope>
    <source>
        <strain evidence="3 5">F3E8</strain>
    </source>
</reference>
<dbReference type="Pfam" id="PF17197">
    <property type="entry name" value="DUF5134"/>
    <property type="match status" value="1"/>
</dbReference>
<dbReference type="OMA" id="WHLSAMA"/>
<evidence type="ECO:0000256" key="1">
    <source>
        <dbReference type="SAM" id="Phobius"/>
    </source>
</evidence>
<feature type="transmembrane region" description="Helical" evidence="1">
    <location>
        <begin position="106"/>
        <end position="126"/>
    </location>
</feature>
<feature type="transmembrane region" description="Helical" evidence="1">
    <location>
        <begin position="216"/>
        <end position="238"/>
    </location>
</feature>
<dbReference type="RefSeq" id="WP_015071449.1">
    <property type="nucleotide sequence ID" value="NZ_CP013126.1"/>
</dbReference>
<evidence type="ECO:0000313" key="2">
    <source>
        <dbReference type="EMBL" id="AMS05250.1"/>
    </source>
</evidence>
<dbReference type="EMBL" id="CP014352">
    <property type="protein sequence ID" value="AMS05250.1"/>
    <property type="molecule type" value="Genomic_DNA"/>
</dbReference>
<dbReference type="EMBL" id="CP015970">
    <property type="protein sequence ID" value="AOZ46730.1"/>
    <property type="molecule type" value="Genomic_DNA"/>
</dbReference>
<dbReference type="KEGG" id="aaci:ASQ49_08160"/>
<feature type="transmembrane region" description="Helical" evidence="1">
    <location>
        <begin position="7"/>
        <end position="26"/>
    </location>
</feature>
<feature type="transmembrane region" description="Helical" evidence="1">
    <location>
        <begin position="82"/>
        <end position="100"/>
    </location>
</feature>
<proteinExistence type="predicted"/>
<dbReference type="InterPro" id="IPR033458">
    <property type="entry name" value="DUF5134"/>
</dbReference>
<feature type="transmembrane region" description="Helical" evidence="1">
    <location>
        <begin position="46"/>
        <end position="70"/>
    </location>
</feature>
<evidence type="ECO:0000313" key="4">
    <source>
        <dbReference type="Proteomes" id="UP000075221"/>
    </source>
</evidence>
<sequence>MFTLSGNPVTLVGLLVLFGWCLLWTVRDLLASFGLLGADRPAQGAWAITVSQCCHVVMSLVMLTMVARSWWTPFSDALTEPALIAIFGAATLWMAAMAVWRVSWLAVGHTLMFGAMVWHLSAMASMSSMAGSMSSSHSSMGSMGGHDMSGQMGGQMSGLTLVTGIGLPLMAALLILGISGLVRVITARAPHPGTASCCHVAPTSRATARFSGLTDAAMGFGMFWMSAGLMAPLLPFMAHLHP</sequence>
<dbReference type="GeneID" id="88084987"/>
<dbReference type="OrthoDB" id="3731544at2"/>
<protein>
    <submittedName>
        <fullName evidence="2">Uncharacterized protein</fullName>
    </submittedName>
</protein>
<evidence type="ECO:0000313" key="5">
    <source>
        <dbReference type="Proteomes" id="UP000178666"/>
    </source>
</evidence>
<dbReference type="AlphaFoldDB" id="A0A142KGL2"/>